<sequence length="193" mass="21841">MARIRNIMLWLMAVITLMGCAASRKTMTGSHEERRDSSVVAVTDSMTKSEVETDSTVRFATDESYASGSMSEKGREEEAIQERVTESIDAQGNKTTTTDRTIHRMGDYERSSSYERHFKHLEATISRMQHTIDSLVLSNKLNVGTHWAKKDSTNVVKEKNTNDIKSTSTSKLITLFLFWIAFAGICTLLYNKR</sequence>
<proteinExistence type="predicted"/>
<feature type="region of interest" description="Disordered" evidence="1">
    <location>
        <begin position="26"/>
        <end position="47"/>
    </location>
</feature>
<protein>
    <submittedName>
        <fullName evidence="3">Uncharacterized protein</fullName>
    </submittedName>
</protein>
<feature type="compositionally biased region" description="Polar residues" evidence="1">
    <location>
        <begin position="61"/>
        <end position="70"/>
    </location>
</feature>
<dbReference type="PROSITE" id="PS51257">
    <property type="entry name" value="PROKAR_LIPOPROTEIN"/>
    <property type="match status" value="1"/>
</dbReference>
<keyword evidence="2" id="KW-1133">Transmembrane helix</keyword>
<evidence type="ECO:0000313" key="3">
    <source>
        <dbReference type="EMBL" id="DAE12149.1"/>
    </source>
</evidence>
<feature type="transmembrane region" description="Helical" evidence="2">
    <location>
        <begin position="172"/>
        <end position="190"/>
    </location>
</feature>
<keyword evidence="2" id="KW-0472">Membrane</keyword>
<feature type="region of interest" description="Disordered" evidence="1">
    <location>
        <begin position="61"/>
        <end position="97"/>
    </location>
</feature>
<accession>A0A8S5Q0F2</accession>
<feature type="compositionally biased region" description="Basic and acidic residues" evidence="1">
    <location>
        <begin position="72"/>
        <end position="86"/>
    </location>
</feature>
<dbReference type="EMBL" id="BK015544">
    <property type="protein sequence ID" value="DAE12149.1"/>
    <property type="molecule type" value="Genomic_DNA"/>
</dbReference>
<evidence type="ECO:0000256" key="2">
    <source>
        <dbReference type="SAM" id="Phobius"/>
    </source>
</evidence>
<evidence type="ECO:0000256" key="1">
    <source>
        <dbReference type="SAM" id="MobiDB-lite"/>
    </source>
</evidence>
<organism evidence="3">
    <name type="scientific">Siphoviridae sp. ctMOb8</name>
    <dbReference type="NCBI Taxonomy" id="2825460"/>
    <lineage>
        <taxon>Viruses</taxon>
        <taxon>Duplodnaviria</taxon>
        <taxon>Heunggongvirae</taxon>
        <taxon>Uroviricota</taxon>
        <taxon>Caudoviricetes</taxon>
    </lineage>
</organism>
<keyword evidence="2" id="KW-0812">Transmembrane</keyword>
<reference evidence="3" key="1">
    <citation type="journal article" date="2021" name="Proc. Natl. Acad. Sci. U.S.A.">
        <title>A Catalog of Tens of Thousands of Viruses from Human Metagenomes Reveals Hidden Associations with Chronic Diseases.</title>
        <authorList>
            <person name="Tisza M.J."/>
            <person name="Buck C.B."/>
        </authorList>
    </citation>
    <scope>NUCLEOTIDE SEQUENCE</scope>
    <source>
        <strain evidence="3">CtMOb8</strain>
    </source>
</reference>
<feature type="compositionally biased region" description="Polar residues" evidence="1">
    <location>
        <begin position="88"/>
        <end position="97"/>
    </location>
</feature>
<name>A0A8S5Q0F2_9CAUD</name>